<dbReference type="eggNOG" id="COG0781">
    <property type="taxonomic scope" value="Bacteria"/>
</dbReference>
<gene>
    <name evidence="6" type="primary">nusB</name>
    <name evidence="9" type="ORF">B4167_3786</name>
    <name evidence="8" type="ORF">BT1A1_2169</name>
</gene>
<dbReference type="EMBL" id="CCRF01000062">
    <property type="protein sequence ID" value="CEE01990.1"/>
    <property type="molecule type" value="Genomic_DNA"/>
</dbReference>
<dbReference type="Pfam" id="PF01029">
    <property type="entry name" value="NusB"/>
    <property type="match status" value="1"/>
</dbReference>
<dbReference type="Gene3D" id="1.10.940.10">
    <property type="entry name" value="NusB-like"/>
    <property type="match status" value="1"/>
</dbReference>
<evidence type="ECO:0000259" key="7">
    <source>
        <dbReference type="Pfam" id="PF01029"/>
    </source>
</evidence>
<dbReference type="GO" id="GO:0006353">
    <property type="term" value="P:DNA-templated transcription termination"/>
    <property type="evidence" value="ECO:0007669"/>
    <property type="project" value="UniProtKB-UniRule"/>
</dbReference>
<keyword evidence="4 6" id="KW-0805">Transcription regulation</keyword>
<keyword evidence="5 6" id="KW-0804">Transcription</keyword>
<evidence type="ECO:0000256" key="5">
    <source>
        <dbReference type="ARBA" id="ARBA00023163"/>
    </source>
</evidence>
<sequence>MNRRTSREKALQAVFQVDVGKSDPENAYRHVLGKDSDDVFLKKLFFGTVEHLHELDQIITDHLENWSLDRLANIDRNLLRIAVYEMKYMEDVPYTVSINEAVEIAKRFGDEKSSRFINGVLAKVMETLGK</sequence>
<keyword evidence="2 6" id="KW-0889">Transcription antitermination</keyword>
<dbReference type="GO" id="GO:0005829">
    <property type="term" value="C:cytosol"/>
    <property type="evidence" value="ECO:0007669"/>
    <property type="project" value="TreeGrafter"/>
</dbReference>
<dbReference type="InterPro" id="IPR006027">
    <property type="entry name" value="NusB_RsmB_TIM44"/>
</dbReference>
<evidence type="ECO:0000313" key="9">
    <source>
        <dbReference type="EMBL" id="KIO71155.1"/>
    </source>
</evidence>
<evidence type="ECO:0000313" key="8">
    <source>
        <dbReference type="EMBL" id="CEE01990.1"/>
    </source>
</evidence>
<dbReference type="Proteomes" id="UP000040576">
    <property type="component" value="Unassembled WGS sequence"/>
</dbReference>
<feature type="domain" description="NusB/RsmB/TIM44" evidence="7">
    <location>
        <begin position="5"/>
        <end position="125"/>
    </location>
</feature>
<protein>
    <recommendedName>
        <fullName evidence="6">Transcription antitermination protein NusB</fullName>
    </recommendedName>
    <alternativeName>
        <fullName evidence="6">Antitermination factor NusB</fullName>
    </alternativeName>
</protein>
<name>A0A090J2A7_9BACI</name>
<accession>A0A090J2A7</accession>
<keyword evidence="3 6" id="KW-0694">RNA-binding</keyword>
<reference evidence="8 11" key="1">
    <citation type="submission" date="2014-07" db="EMBL/GenBank/DDBJ databases">
        <authorList>
            <person name="Wibberg Daniel"/>
        </authorList>
    </citation>
    <scope>NUCLEOTIDE SEQUENCE [LARGE SCALE GENOMIC DNA]</scope>
</reference>
<dbReference type="InterPro" id="IPR011605">
    <property type="entry name" value="NusB_fam"/>
</dbReference>
<keyword evidence="11" id="KW-1185">Reference proteome</keyword>
<dbReference type="GO" id="GO:0003723">
    <property type="term" value="F:RNA binding"/>
    <property type="evidence" value="ECO:0007669"/>
    <property type="project" value="UniProtKB-UniRule"/>
</dbReference>
<organism evidence="8 11">
    <name type="scientific">Caldibacillus thermoamylovorans</name>
    <dbReference type="NCBI Taxonomy" id="35841"/>
    <lineage>
        <taxon>Bacteria</taxon>
        <taxon>Bacillati</taxon>
        <taxon>Bacillota</taxon>
        <taxon>Bacilli</taxon>
        <taxon>Bacillales</taxon>
        <taxon>Bacillaceae</taxon>
        <taxon>Caldibacillus</taxon>
    </lineage>
</organism>
<dbReference type="CDD" id="cd00619">
    <property type="entry name" value="Terminator_NusB"/>
    <property type="match status" value="1"/>
</dbReference>
<comment type="similarity">
    <text evidence="1 6">Belongs to the NusB family.</text>
</comment>
<dbReference type="PATRIC" id="fig|35841.6.peg.3108"/>
<evidence type="ECO:0000256" key="3">
    <source>
        <dbReference type="ARBA" id="ARBA00022884"/>
    </source>
</evidence>
<dbReference type="KEGG" id="bthv:CQJ30_12025"/>
<evidence type="ECO:0000256" key="6">
    <source>
        <dbReference type="HAMAP-Rule" id="MF_00073"/>
    </source>
</evidence>
<dbReference type="GeneID" id="92961385"/>
<dbReference type="PANTHER" id="PTHR11078:SF3">
    <property type="entry name" value="ANTITERMINATION NUSB DOMAIN-CONTAINING PROTEIN"/>
    <property type="match status" value="1"/>
</dbReference>
<dbReference type="NCBIfam" id="TIGR01951">
    <property type="entry name" value="nusB"/>
    <property type="match status" value="1"/>
</dbReference>
<dbReference type="EMBL" id="JXLU01000133">
    <property type="protein sequence ID" value="KIO71155.1"/>
    <property type="molecule type" value="Genomic_DNA"/>
</dbReference>
<comment type="function">
    <text evidence="6">Involved in transcription antitermination. Required for transcription of ribosomal RNA (rRNA) genes. Binds specifically to the boxA antiterminator sequence of the ribosomal RNA (rrn) operons.</text>
</comment>
<dbReference type="AlphaFoldDB" id="A0A090J2A7"/>
<dbReference type="SUPFAM" id="SSF48013">
    <property type="entry name" value="NusB-like"/>
    <property type="match status" value="1"/>
</dbReference>
<evidence type="ECO:0000313" key="10">
    <source>
        <dbReference type="Proteomes" id="UP000032076"/>
    </source>
</evidence>
<evidence type="ECO:0000256" key="2">
    <source>
        <dbReference type="ARBA" id="ARBA00022814"/>
    </source>
</evidence>
<proteinExistence type="inferred from homology"/>
<dbReference type="PANTHER" id="PTHR11078">
    <property type="entry name" value="N UTILIZATION SUBSTANCE PROTEIN B-RELATED"/>
    <property type="match status" value="1"/>
</dbReference>
<dbReference type="STRING" id="35841.B4167_3786"/>
<evidence type="ECO:0000256" key="1">
    <source>
        <dbReference type="ARBA" id="ARBA00005952"/>
    </source>
</evidence>
<dbReference type="InterPro" id="IPR035926">
    <property type="entry name" value="NusB-like_sf"/>
</dbReference>
<dbReference type="OrthoDB" id="9811381at2"/>
<dbReference type="HAMAP" id="MF_00073">
    <property type="entry name" value="NusB"/>
    <property type="match status" value="1"/>
</dbReference>
<dbReference type="GO" id="GO:0031564">
    <property type="term" value="P:transcription antitermination"/>
    <property type="evidence" value="ECO:0007669"/>
    <property type="project" value="UniProtKB-KW"/>
</dbReference>
<evidence type="ECO:0000313" key="11">
    <source>
        <dbReference type="Proteomes" id="UP000040576"/>
    </source>
</evidence>
<reference evidence="9 10" key="2">
    <citation type="submission" date="2015-01" db="EMBL/GenBank/DDBJ databases">
        <title>Draft Genome Sequences of Four Bacillus thermoamylovorans Strains, Isolated From Food Products.</title>
        <authorList>
            <person name="Krawcyk A.O."/>
            <person name="Berendsen E.M."/>
            <person name="Eijlander R.T."/>
            <person name="de Jong A."/>
            <person name="Wells-Bennik M."/>
            <person name="Kuipers O.P."/>
        </authorList>
    </citation>
    <scope>NUCLEOTIDE SEQUENCE [LARGE SCALE GENOMIC DNA]</scope>
    <source>
        <strain evidence="9 10">B4167</strain>
    </source>
</reference>
<dbReference type="RefSeq" id="WP_034770923.1">
    <property type="nucleotide sequence ID" value="NZ_CCRF01000062.1"/>
</dbReference>
<evidence type="ECO:0000256" key="4">
    <source>
        <dbReference type="ARBA" id="ARBA00023015"/>
    </source>
</evidence>
<dbReference type="Proteomes" id="UP000032076">
    <property type="component" value="Unassembled WGS sequence"/>
</dbReference>